<dbReference type="CDD" id="cd17906">
    <property type="entry name" value="CheX"/>
    <property type="match status" value="1"/>
</dbReference>
<keyword evidence="8" id="KW-0238">DNA-binding</keyword>
<evidence type="ECO:0000313" key="9">
    <source>
        <dbReference type="Proteomes" id="UP000243406"/>
    </source>
</evidence>
<dbReference type="InterPro" id="IPR028051">
    <property type="entry name" value="CheX-like_dom"/>
</dbReference>
<dbReference type="OrthoDB" id="9779069at2"/>
<dbReference type="GO" id="GO:0006935">
    <property type="term" value="P:chemotaxis"/>
    <property type="evidence" value="ECO:0007669"/>
    <property type="project" value="UniProtKB-KW"/>
</dbReference>
<dbReference type="InterPro" id="IPR001789">
    <property type="entry name" value="Sig_transdc_resp-reg_receiver"/>
</dbReference>
<dbReference type="InterPro" id="IPR011006">
    <property type="entry name" value="CheY-like_superfamily"/>
</dbReference>
<organism evidence="8 9">
    <name type="scientific">Acetoanaerobium noterae</name>
    <dbReference type="NCBI Taxonomy" id="745369"/>
    <lineage>
        <taxon>Bacteria</taxon>
        <taxon>Bacillati</taxon>
        <taxon>Bacillota</taxon>
        <taxon>Clostridia</taxon>
        <taxon>Peptostreptococcales</taxon>
        <taxon>Filifactoraceae</taxon>
        <taxon>Acetoanaerobium</taxon>
    </lineage>
</organism>
<dbReference type="InterPro" id="IPR050595">
    <property type="entry name" value="Bact_response_regulator"/>
</dbReference>
<evidence type="ECO:0000256" key="3">
    <source>
        <dbReference type="ARBA" id="ARBA00022553"/>
    </source>
</evidence>
<dbReference type="RefSeq" id="WP_079588327.1">
    <property type="nucleotide sequence ID" value="NZ_FUYN01000001.1"/>
</dbReference>
<sequence length="289" mass="31826">MSKLKAMIVDDSSFSITILKSLLEKKGFEIVCEAQSIAEVKSVILTCKPDLVTMDMTLSDGDGIEATKLILNHCPNSKVMAISAMMDAEIIKKAKDAGVKSYIQKPIDEDEFNSAIDKLFAGEELYRLLSENYFGAFRESLISYLKRLEASPLVQNEEQTNENIKSKKSSGISVTIGIIGRHCGRLVIDMSDDTIIELAKRALNKSELAKDEMIAFFGEFGNIVGGNACSMLNTFNRGLSLRVSPPTIFHGKDLTISIGEIKSTSLVLQSNAGEIFMNIGFQRGDDEWM</sequence>
<dbReference type="SMART" id="SM00448">
    <property type="entry name" value="REC"/>
    <property type="match status" value="1"/>
</dbReference>
<dbReference type="GO" id="GO:0000160">
    <property type="term" value="P:phosphorelay signal transduction system"/>
    <property type="evidence" value="ECO:0007669"/>
    <property type="project" value="UniProtKB-KW"/>
</dbReference>
<evidence type="ECO:0000313" key="8">
    <source>
        <dbReference type="EMBL" id="SKB25606.1"/>
    </source>
</evidence>
<dbReference type="InterPro" id="IPR028976">
    <property type="entry name" value="CheC-like_sf"/>
</dbReference>
<dbReference type="Pfam" id="PF13690">
    <property type="entry name" value="CheX"/>
    <property type="match status" value="1"/>
</dbReference>
<keyword evidence="4" id="KW-0902">Two-component regulatory system</keyword>
<dbReference type="Pfam" id="PF00072">
    <property type="entry name" value="Response_reg"/>
    <property type="match status" value="1"/>
</dbReference>
<evidence type="ECO:0000259" key="7">
    <source>
        <dbReference type="PROSITE" id="PS50110"/>
    </source>
</evidence>
<dbReference type="EMBL" id="FUYN01000001">
    <property type="protein sequence ID" value="SKB25606.1"/>
    <property type="molecule type" value="Genomic_DNA"/>
</dbReference>
<proteinExistence type="predicted"/>
<evidence type="ECO:0000256" key="1">
    <source>
        <dbReference type="ARBA" id="ARBA00018672"/>
    </source>
</evidence>
<dbReference type="AlphaFoldDB" id="A0A1T4ZSI4"/>
<dbReference type="PROSITE" id="PS50110">
    <property type="entry name" value="RESPONSE_REGULATORY"/>
    <property type="match status" value="1"/>
</dbReference>
<dbReference type="Gene3D" id="3.40.50.2300">
    <property type="match status" value="1"/>
</dbReference>
<dbReference type="GO" id="GO:0003677">
    <property type="term" value="F:DNA binding"/>
    <property type="evidence" value="ECO:0007669"/>
    <property type="project" value="UniProtKB-KW"/>
</dbReference>
<evidence type="ECO:0000256" key="2">
    <source>
        <dbReference type="ARBA" id="ARBA00022500"/>
    </source>
</evidence>
<dbReference type="PANTHER" id="PTHR44591">
    <property type="entry name" value="STRESS RESPONSE REGULATOR PROTEIN 1"/>
    <property type="match status" value="1"/>
</dbReference>
<keyword evidence="9" id="KW-1185">Reference proteome</keyword>
<gene>
    <name evidence="8" type="ORF">SAMN02745120_0330</name>
</gene>
<dbReference type="Gene3D" id="3.40.1550.10">
    <property type="entry name" value="CheC-like"/>
    <property type="match status" value="1"/>
</dbReference>
<feature type="modified residue" description="4-aspartylphosphate" evidence="6">
    <location>
        <position position="55"/>
    </location>
</feature>
<reference evidence="9" key="1">
    <citation type="submission" date="2017-02" db="EMBL/GenBank/DDBJ databases">
        <authorList>
            <person name="Varghese N."/>
            <person name="Submissions S."/>
        </authorList>
    </citation>
    <scope>NUCLEOTIDE SEQUENCE [LARGE SCALE GENOMIC DNA]</scope>
    <source>
        <strain evidence="9">ATCC 35199</strain>
    </source>
</reference>
<name>A0A1T4ZSI4_9FIRM</name>
<dbReference type="SUPFAM" id="SSF52172">
    <property type="entry name" value="CheY-like"/>
    <property type="match status" value="1"/>
</dbReference>
<comment type="function">
    <text evidence="5">May play the central regulatory role in sporulation. It may be an element of the effector pathway responsible for the activation of sporulation genes in response to nutritional stress. Spo0A may act in concert with spo0H (a sigma factor) to control the expression of some genes that are critical to the sporulation process.</text>
</comment>
<evidence type="ECO:0000256" key="6">
    <source>
        <dbReference type="PROSITE-ProRule" id="PRU00169"/>
    </source>
</evidence>
<protein>
    <recommendedName>
        <fullName evidence="1">Stage 0 sporulation protein A homolog</fullName>
    </recommendedName>
</protein>
<evidence type="ECO:0000256" key="4">
    <source>
        <dbReference type="ARBA" id="ARBA00023012"/>
    </source>
</evidence>
<feature type="domain" description="Response regulatory" evidence="7">
    <location>
        <begin position="5"/>
        <end position="120"/>
    </location>
</feature>
<evidence type="ECO:0000256" key="5">
    <source>
        <dbReference type="ARBA" id="ARBA00024867"/>
    </source>
</evidence>
<dbReference type="PANTHER" id="PTHR44591:SF14">
    <property type="entry name" value="PROTEIN PILG"/>
    <property type="match status" value="1"/>
</dbReference>
<keyword evidence="3 6" id="KW-0597">Phosphoprotein</keyword>
<dbReference type="Proteomes" id="UP000243406">
    <property type="component" value="Unassembled WGS sequence"/>
</dbReference>
<accession>A0A1T4ZSI4</accession>
<keyword evidence="2" id="KW-0145">Chemotaxis</keyword>
<dbReference type="SUPFAM" id="SSF103039">
    <property type="entry name" value="CheC-like"/>
    <property type="match status" value="1"/>
</dbReference>